<sequence>MRAGEYLPWHGYRLPVGVEVEAIGELPVSVDTGVRVDGAEEVSVRGAGGREYRARPLGGLGGGRYRGRPVSASRVCPMTVTVTADPATAGNLCSAATSNAAMVTNFDVSGGVCSRRPARASRWL</sequence>
<dbReference type="EMBL" id="CP008951">
    <property type="protein sequence ID" value="AII11358.1"/>
    <property type="molecule type" value="Genomic_DNA"/>
</dbReference>
<dbReference type="Proteomes" id="UP000028488">
    <property type="component" value="Plasmid pPDG4"/>
</dbReference>
<name>A0A076F165_RHOOP</name>
<accession>A0A076F165</accession>
<organism evidence="1 2">
    <name type="scientific">Rhodococcus opacus</name>
    <name type="common">Nocardia opaca</name>
    <dbReference type="NCBI Taxonomy" id="37919"/>
    <lineage>
        <taxon>Bacteria</taxon>
        <taxon>Bacillati</taxon>
        <taxon>Actinomycetota</taxon>
        <taxon>Actinomycetes</taxon>
        <taxon>Mycobacteriales</taxon>
        <taxon>Nocardiaceae</taxon>
        <taxon>Rhodococcus</taxon>
    </lineage>
</organism>
<gene>
    <name evidence="1" type="ORF">EP51_45985</name>
</gene>
<reference evidence="1 2" key="1">
    <citation type="submission" date="2014-07" db="EMBL/GenBank/DDBJ databases">
        <title>Genome Sequence of Rhodococcus opacus Strain R7, a Biodegrader of Mono- and Polycyclic Aromatic Hydrocarbons.</title>
        <authorList>
            <person name="Di Gennaro P."/>
            <person name="Zampolli J."/>
            <person name="Presti I."/>
            <person name="Cappelletti M."/>
            <person name="D'Ursi P."/>
            <person name="Orro A."/>
            <person name="Mezzelani A."/>
            <person name="Milanesi L."/>
        </authorList>
    </citation>
    <scope>NUCLEOTIDE SEQUENCE [LARGE SCALE GENOMIC DNA]</scope>
    <source>
        <strain evidence="1 2">R7</strain>
        <plasmid evidence="1">pPDG4</plasmid>
    </source>
</reference>
<proteinExistence type="predicted"/>
<evidence type="ECO:0000313" key="1">
    <source>
        <dbReference type="EMBL" id="AII11358.1"/>
    </source>
</evidence>
<keyword evidence="1" id="KW-0614">Plasmid</keyword>
<evidence type="ECO:0000313" key="2">
    <source>
        <dbReference type="Proteomes" id="UP000028488"/>
    </source>
</evidence>
<dbReference type="AlphaFoldDB" id="A0A076F165"/>
<protein>
    <submittedName>
        <fullName evidence="1">Uncharacterized protein</fullName>
    </submittedName>
</protein>
<geneLocation type="plasmid" evidence="1 2">
    <name>pPDG4</name>
</geneLocation>